<dbReference type="NCBIfam" id="TIGR01130">
    <property type="entry name" value="ER_PDI_fam"/>
    <property type="match status" value="1"/>
</dbReference>
<dbReference type="PRINTS" id="PR00421">
    <property type="entry name" value="THIOREDOXIN"/>
</dbReference>
<dbReference type="InterPro" id="IPR013766">
    <property type="entry name" value="Thioredoxin_domain"/>
</dbReference>
<evidence type="ECO:0000256" key="7">
    <source>
        <dbReference type="ARBA" id="ARBA00022737"/>
    </source>
</evidence>
<dbReference type="GO" id="GO:0006457">
    <property type="term" value="P:protein folding"/>
    <property type="evidence" value="ECO:0007669"/>
    <property type="project" value="TreeGrafter"/>
</dbReference>
<feature type="region of interest" description="Disordered" evidence="16">
    <location>
        <begin position="445"/>
        <end position="470"/>
    </location>
</feature>
<dbReference type="GO" id="GO:0003756">
    <property type="term" value="F:protein disulfide isomerase activity"/>
    <property type="evidence" value="ECO:0007669"/>
    <property type="project" value="UniProtKB-EC"/>
</dbReference>
<dbReference type="FunFam" id="3.40.30.10:FF:000017">
    <property type="entry name" value="Protein disulfide-isomerase A4"/>
    <property type="match status" value="1"/>
</dbReference>
<dbReference type="PROSITE" id="PS00194">
    <property type="entry name" value="THIOREDOXIN_1"/>
    <property type="match status" value="2"/>
</dbReference>
<dbReference type="EMBL" id="KZ819604">
    <property type="protein sequence ID" value="PWN34029.1"/>
    <property type="molecule type" value="Genomic_DNA"/>
</dbReference>
<dbReference type="InParanoid" id="A0A316V8U8"/>
<feature type="domain" description="Thioredoxin" evidence="17">
    <location>
        <begin position="1"/>
        <end position="98"/>
    </location>
</feature>
<evidence type="ECO:0000256" key="13">
    <source>
        <dbReference type="PIRSR" id="PIRSR605792-51"/>
    </source>
</evidence>
<dbReference type="FunFam" id="3.40.30.10:FF:000275">
    <property type="entry name" value="Protein disulfide-isomerase, putative"/>
    <property type="match status" value="1"/>
</dbReference>
<evidence type="ECO:0000256" key="9">
    <source>
        <dbReference type="ARBA" id="ARBA00023157"/>
    </source>
</evidence>
<evidence type="ECO:0000256" key="5">
    <source>
        <dbReference type="ARBA" id="ARBA00012723"/>
    </source>
</evidence>
<dbReference type="InterPro" id="IPR005788">
    <property type="entry name" value="PDI_thioredoxin-like_dom"/>
</dbReference>
<dbReference type="GO" id="GO:0034976">
    <property type="term" value="P:response to endoplasmic reticulum stress"/>
    <property type="evidence" value="ECO:0007669"/>
    <property type="project" value="TreeGrafter"/>
</dbReference>
<dbReference type="CDD" id="cd02981">
    <property type="entry name" value="PDI_b_family"/>
    <property type="match status" value="1"/>
</dbReference>
<proteinExistence type="inferred from homology"/>
<dbReference type="FunFam" id="3.40.30.10:FF:000185">
    <property type="entry name" value="Protein disulfide-isomerase"/>
    <property type="match status" value="1"/>
</dbReference>
<dbReference type="GO" id="GO:0005788">
    <property type="term" value="C:endoplasmic reticulum lumen"/>
    <property type="evidence" value="ECO:0007669"/>
    <property type="project" value="UniProtKB-SubCell"/>
</dbReference>
<evidence type="ECO:0000256" key="16">
    <source>
        <dbReference type="SAM" id="MobiDB-lite"/>
    </source>
</evidence>
<feature type="disulfide bond" description="Redox-active" evidence="13">
    <location>
        <begin position="22"/>
        <end position="25"/>
    </location>
</feature>
<sequence length="470" mass="52069">MPAPRTVDPEPLILVEFFAPWCGHCQALKPHYEAAATELKSENIKLAKVDCTVEEDLCSEQDVRGYPTLKVFRNGVAKEYGGPRKTEGIISYMKKQALPAVSTVTVDSLADFKAKDKVVIVSFLADSDKKDLEAFTKVAEKHRDSYLFGHASAADAAKAAGVDAPAVIVYRSFDEPEVKYTGKISDSEALEKFIKQESVPLIDEVGPDNFMTYAEAGLPLAYYFTDPEYKDKDADIEKLKSIAKEHRGKLNFVWIDAIKFVNHAKGLNLDGENWPAFAIQDLQASTKYPLQDLGNDAEKSVGDFVSQFAKGTLKPSIKSQPVPEQDGPVFVLVADEFDKVVLDDKKDIFVEFYAPWCGHCKKLAPIWDSLGEAYSSHKDKVVIAKMDATENDIPPSGGFSVGSFPTIKFKKAGTKEFIDYEGERTLDAFVEFVAEHGKNKVKVELPPVNETTEEAAAEKKEEHAPKHEEL</sequence>
<dbReference type="InterPro" id="IPR036249">
    <property type="entry name" value="Thioredoxin-like_sf"/>
</dbReference>
<evidence type="ECO:0000256" key="1">
    <source>
        <dbReference type="ARBA" id="ARBA00001182"/>
    </source>
</evidence>
<feature type="disulfide bond" description="Redox-active" evidence="13">
    <location>
        <begin position="357"/>
        <end position="360"/>
    </location>
</feature>
<feature type="compositionally biased region" description="Basic and acidic residues" evidence="16">
    <location>
        <begin position="456"/>
        <end position="470"/>
    </location>
</feature>
<dbReference type="SUPFAM" id="SSF52833">
    <property type="entry name" value="Thioredoxin-like"/>
    <property type="match status" value="4"/>
</dbReference>
<evidence type="ECO:0000256" key="14">
    <source>
        <dbReference type="RuleBase" id="RU004208"/>
    </source>
</evidence>
<keyword evidence="11 13" id="KW-0676">Redox-active center</keyword>
<dbReference type="Proteomes" id="UP000245771">
    <property type="component" value="Unassembled WGS sequence"/>
</dbReference>
<evidence type="ECO:0000256" key="12">
    <source>
        <dbReference type="ARBA" id="ARBA00039846"/>
    </source>
</evidence>
<comment type="catalytic activity">
    <reaction evidence="1 15">
        <text>Catalyzes the rearrangement of -S-S- bonds in proteins.</text>
        <dbReference type="EC" id="5.3.4.1"/>
    </reaction>
</comment>
<evidence type="ECO:0000256" key="4">
    <source>
        <dbReference type="ARBA" id="ARBA00006347"/>
    </source>
</evidence>
<dbReference type="PANTHER" id="PTHR18929:SF132">
    <property type="entry name" value="PROTEIN DISULFIDE-ISOMERASE A3"/>
    <property type="match status" value="1"/>
</dbReference>
<keyword evidence="10 15" id="KW-0413">Isomerase</keyword>
<reference evidence="18 19" key="1">
    <citation type="journal article" date="2018" name="Mol. Biol. Evol.">
        <title>Broad Genomic Sampling Reveals a Smut Pathogenic Ancestry of the Fungal Clade Ustilaginomycotina.</title>
        <authorList>
            <person name="Kijpornyongpan T."/>
            <person name="Mondo S.J."/>
            <person name="Barry K."/>
            <person name="Sandor L."/>
            <person name="Lee J."/>
            <person name="Lipzen A."/>
            <person name="Pangilinan J."/>
            <person name="LaButti K."/>
            <person name="Hainaut M."/>
            <person name="Henrissat B."/>
            <person name="Grigoriev I.V."/>
            <person name="Spatafora J.W."/>
            <person name="Aime M.C."/>
        </authorList>
    </citation>
    <scope>NUCLEOTIDE SEQUENCE [LARGE SCALE GENOMIC DNA]</scope>
    <source>
        <strain evidence="18 19">MCA 3882</strain>
    </source>
</reference>
<keyword evidence="9 13" id="KW-1015">Disulfide bond</keyword>
<protein>
    <recommendedName>
        <fullName evidence="12 15">Protein disulfide-isomerase</fullName>
        <ecNumber evidence="5 15">5.3.4.1</ecNumber>
    </recommendedName>
</protein>
<evidence type="ECO:0000256" key="10">
    <source>
        <dbReference type="ARBA" id="ARBA00023235"/>
    </source>
</evidence>
<evidence type="ECO:0000259" key="17">
    <source>
        <dbReference type="PROSITE" id="PS51352"/>
    </source>
</evidence>
<dbReference type="FunCoup" id="A0A316V8U8">
    <property type="interactions" value="206"/>
</dbReference>
<dbReference type="InterPro" id="IPR005792">
    <property type="entry name" value="Prot_disulphide_isomerase"/>
</dbReference>
<keyword evidence="6" id="KW-0732">Signal</keyword>
<evidence type="ECO:0000313" key="18">
    <source>
        <dbReference type="EMBL" id="PWN34029.1"/>
    </source>
</evidence>
<evidence type="ECO:0000256" key="6">
    <source>
        <dbReference type="ARBA" id="ARBA00022729"/>
    </source>
</evidence>
<dbReference type="STRING" id="1280837.A0A316V8U8"/>
<dbReference type="FunFam" id="3.40.30.10:FF:000139">
    <property type="entry name" value="Protein disulfide-isomerase"/>
    <property type="match status" value="1"/>
</dbReference>
<keyword evidence="19" id="KW-1185">Reference proteome</keyword>
<dbReference type="CDD" id="cd02961">
    <property type="entry name" value="PDI_a_family"/>
    <property type="match status" value="1"/>
</dbReference>
<dbReference type="NCBIfam" id="TIGR01126">
    <property type="entry name" value="pdi_dom"/>
    <property type="match status" value="1"/>
</dbReference>
<dbReference type="Pfam" id="PF00085">
    <property type="entry name" value="Thioredoxin"/>
    <property type="match status" value="2"/>
</dbReference>
<comment type="function">
    <text evidence="2">Participates in the folding of proteins containing disulfide bonds, may be involved in glycosylation, prolyl hydroxylation and triglyceride transfer.</text>
</comment>
<dbReference type="EC" id="5.3.4.1" evidence="5 15"/>
<evidence type="ECO:0000256" key="15">
    <source>
        <dbReference type="RuleBase" id="RU361130"/>
    </source>
</evidence>
<dbReference type="OrthoDB" id="427280at2759"/>
<keyword evidence="7" id="KW-0677">Repeat</keyword>
<dbReference type="RefSeq" id="XP_025354331.1">
    <property type="nucleotide sequence ID" value="XM_025500142.1"/>
</dbReference>
<dbReference type="PANTHER" id="PTHR18929">
    <property type="entry name" value="PROTEIN DISULFIDE ISOMERASE"/>
    <property type="match status" value="1"/>
</dbReference>
<evidence type="ECO:0000256" key="3">
    <source>
        <dbReference type="ARBA" id="ARBA00004319"/>
    </source>
</evidence>
<evidence type="ECO:0000256" key="11">
    <source>
        <dbReference type="ARBA" id="ARBA00023284"/>
    </source>
</evidence>
<name>A0A316V8U8_9BASI</name>
<dbReference type="Pfam" id="PF13848">
    <property type="entry name" value="Thioredoxin_6"/>
    <property type="match status" value="1"/>
</dbReference>
<feature type="domain" description="Thioredoxin" evidence="17">
    <location>
        <begin position="308"/>
        <end position="438"/>
    </location>
</feature>
<comment type="similarity">
    <text evidence="4 14">Belongs to the protein disulfide isomerase family.</text>
</comment>
<keyword evidence="8" id="KW-0256">Endoplasmic reticulum</keyword>
<dbReference type="InterPro" id="IPR017937">
    <property type="entry name" value="Thioredoxin_CS"/>
</dbReference>
<dbReference type="GeneID" id="37021923"/>
<dbReference type="CDD" id="cd02982">
    <property type="entry name" value="PDI_b'_family"/>
    <property type="match status" value="1"/>
</dbReference>
<comment type="subcellular location">
    <subcellularLocation>
        <location evidence="3">Endoplasmic reticulum lumen</location>
    </subcellularLocation>
</comment>
<evidence type="ECO:0000313" key="19">
    <source>
        <dbReference type="Proteomes" id="UP000245771"/>
    </source>
</evidence>
<dbReference type="Gene3D" id="3.40.30.10">
    <property type="entry name" value="Glutaredoxin"/>
    <property type="match status" value="4"/>
</dbReference>
<dbReference type="PROSITE" id="PS51352">
    <property type="entry name" value="THIOREDOXIN_2"/>
    <property type="match status" value="2"/>
</dbReference>
<organism evidence="18 19">
    <name type="scientific">Meira miltonrushii</name>
    <dbReference type="NCBI Taxonomy" id="1280837"/>
    <lineage>
        <taxon>Eukaryota</taxon>
        <taxon>Fungi</taxon>
        <taxon>Dikarya</taxon>
        <taxon>Basidiomycota</taxon>
        <taxon>Ustilaginomycotina</taxon>
        <taxon>Exobasidiomycetes</taxon>
        <taxon>Exobasidiales</taxon>
        <taxon>Brachybasidiaceae</taxon>
        <taxon>Meira</taxon>
    </lineage>
</organism>
<accession>A0A316V8U8</accession>
<evidence type="ECO:0000256" key="8">
    <source>
        <dbReference type="ARBA" id="ARBA00022824"/>
    </source>
</evidence>
<dbReference type="CDD" id="cd02995">
    <property type="entry name" value="PDI_a_PDI_a'_C"/>
    <property type="match status" value="1"/>
</dbReference>
<evidence type="ECO:0000256" key="2">
    <source>
        <dbReference type="ARBA" id="ARBA00002692"/>
    </source>
</evidence>
<gene>
    <name evidence="18" type="ORF">FA14DRAFT_168422</name>
</gene>
<dbReference type="AlphaFoldDB" id="A0A316V8U8"/>